<evidence type="ECO:0000259" key="1">
    <source>
        <dbReference type="Pfam" id="PF17766"/>
    </source>
</evidence>
<accession>A0AAE1SZL1</accession>
<evidence type="ECO:0000313" key="3">
    <source>
        <dbReference type="Proteomes" id="UP001291623"/>
    </source>
</evidence>
<dbReference type="AlphaFoldDB" id="A0AAE1SZL1"/>
<protein>
    <recommendedName>
        <fullName evidence="1">Subtilisin-like protease fibronectin type-III domain-containing protein</fullName>
    </recommendedName>
</protein>
<dbReference type="Pfam" id="PF17766">
    <property type="entry name" value="fn3_6"/>
    <property type="match status" value="1"/>
</dbReference>
<dbReference type="Gene3D" id="2.60.40.2310">
    <property type="match status" value="1"/>
</dbReference>
<dbReference type="InterPro" id="IPR041469">
    <property type="entry name" value="Subtilisin-like_FN3"/>
</dbReference>
<reference evidence="2" key="1">
    <citation type="submission" date="2023-12" db="EMBL/GenBank/DDBJ databases">
        <title>Genome assembly of Anisodus tanguticus.</title>
        <authorList>
            <person name="Wang Y.-J."/>
        </authorList>
    </citation>
    <scope>NUCLEOTIDE SEQUENCE</scope>
    <source>
        <strain evidence="2">KB-2021</strain>
        <tissue evidence="2">Leaf</tissue>
    </source>
</reference>
<proteinExistence type="predicted"/>
<sequence length="107" mass="12112">MHFKEEQFKTFARSSANYDNCSNPSVDLNYPSFIALYSTDGNFTLSEQKFRRTVTNVGLGAATYKAKIKAPKNSKVSVSPQTLVFKNKNEKQSYTLAIRYKGPNMLK</sequence>
<evidence type="ECO:0000313" key="2">
    <source>
        <dbReference type="EMBL" id="KAK4379724.1"/>
    </source>
</evidence>
<dbReference type="Proteomes" id="UP001291623">
    <property type="component" value="Unassembled WGS sequence"/>
</dbReference>
<comment type="caution">
    <text evidence="2">The sequence shown here is derived from an EMBL/GenBank/DDBJ whole genome shotgun (WGS) entry which is preliminary data.</text>
</comment>
<organism evidence="2 3">
    <name type="scientific">Anisodus tanguticus</name>
    <dbReference type="NCBI Taxonomy" id="243964"/>
    <lineage>
        <taxon>Eukaryota</taxon>
        <taxon>Viridiplantae</taxon>
        <taxon>Streptophyta</taxon>
        <taxon>Embryophyta</taxon>
        <taxon>Tracheophyta</taxon>
        <taxon>Spermatophyta</taxon>
        <taxon>Magnoliopsida</taxon>
        <taxon>eudicotyledons</taxon>
        <taxon>Gunneridae</taxon>
        <taxon>Pentapetalae</taxon>
        <taxon>asterids</taxon>
        <taxon>lamiids</taxon>
        <taxon>Solanales</taxon>
        <taxon>Solanaceae</taxon>
        <taxon>Solanoideae</taxon>
        <taxon>Hyoscyameae</taxon>
        <taxon>Anisodus</taxon>
    </lineage>
</organism>
<dbReference type="EMBL" id="JAVYJV010000001">
    <property type="protein sequence ID" value="KAK4379724.1"/>
    <property type="molecule type" value="Genomic_DNA"/>
</dbReference>
<feature type="domain" description="Subtilisin-like protease fibronectin type-III" evidence="1">
    <location>
        <begin position="27"/>
        <end position="101"/>
    </location>
</feature>
<keyword evidence="3" id="KW-1185">Reference proteome</keyword>
<gene>
    <name evidence="2" type="ORF">RND71_001586</name>
</gene>
<name>A0AAE1SZL1_9SOLA</name>